<dbReference type="InterPro" id="IPR047057">
    <property type="entry name" value="MerR_fam"/>
</dbReference>
<comment type="caution">
    <text evidence="4">The sequence shown here is derived from an EMBL/GenBank/DDBJ whole genome shotgun (WGS) entry which is preliminary data.</text>
</comment>
<keyword evidence="1 4" id="KW-0238">DNA-binding</keyword>
<dbReference type="OrthoDB" id="3824912at2"/>
<dbReference type="SUPFAM" id="SSF46955">
    <property type="entry name" value="Putative DNA-binding domain"/>
    <property type="match status" value="1"/>
</dbReference>
<dbReference type="PANTHER" id="PTHR30204:SF97">
    <property type="entry name" value="MERR FAMILY REGULATORY PROTEIN"/>
    <property type="match status" value="1"/>
</dbReference>
<organism evidence="4 5">
    <name type="scientific">Stackebrandtia albiflava</name>
    <dbReference type="NCBI Taxonomy" id="406432"/>
    <lineage>
        <taxon>Bacteria</taxon>
        <taxon>Bacillati</taxon>
        <taxon>Actinomycetota</taxon>
        <taxon>Actinomycetes</taxon>
        <taxon>Glycomycetales</taxon>
        <taxon>Glycomycetaceae</taxon>
        <taxon>Stackebrandtia</taxon>
    </lineage>
</organism>
<accession>A0A562VCZ2</accession>
<dbReference type="PRINTS" id="PR00040">
    <property type="entry name" value="HTHMERR"/>
</dbReference>
<evidence type="ECO:0000313" key="4">
    <source>
        <dbReference type="EMBL" id="TWJ15725.1"/>
    </source>
</evidence>
<feature type="domain" description="HTH merR-type" evidence="3">
    <location>
        <begin position="1"/>
        <end position="68"/>
    </location>
</feature>
<protein>
    <submittedName>
        <fullName evidence="4">DNA-binding transcriptional MerR regulator</fullName>
    </submittedName>
</protein>
<dbReference type="PANTHER" id="PTHR30204">
    <property type="entry name" value="REDOX-CYCLING DRUG-SENSING TRANSCRIPTIONAL ACTIVATOR SOXR"/>
    <property type="match status" value="1"/>
</dbReference>
<evidence type="ECO:0000259" key="3">
    <source>
        <dbReference type="PROSITE" id="PS50937"/>
    </source>
</evidence>
<dbReference type="SMART" id="SM00422">
    <property type="entry name" value="HTH_MERR"/>
    <property type="match status" value="1"/>
</dbReference>
<feature type="region of interest" description="Disordered" evidence="2">
    <location>
        <begin position="132"/>
        <end position="155"/>
    </location>
</feature>
<sequence length="155" mass="16382">MRIGEVAAASGATPRSLRHYEAAGLIESTRSANGYRDYPAATVNRVANIRYLLAAGLTLADVASFLPCLDGDVASAPPSSNGIEVARRRLAALDERIAAQVAVRERLAAALDAIAGPPPVTRAEDRVSVDDHQGVQWDGRPARLRRATSAARVSQ</sequence>
<dbReference type="GO" id="GO:0003677">
    <property type="term" value="F:DNA binding"/>
    <property type="evidence" value="ECO:0007669"/>
    <property type="project" value="UniProtKB-KW"/>
</dbReference>
<dbReference type="EMBL" id="VLLL01000005">
    <property type="protein sequence ID" value="TWJ15725.1"/>
    <property type="molecule type" value="Genomic_DNA"/>
</dbReference>
<dbReference type="AlphaFoldDB" id="A0A562VCZ2"/>
<dbReference type="InterPro" id="IPR000551">
    <property type="entry name" value="MerR-type_HTH_dom"/>
</dbReference>
<dbReference type="Pfam" id="PF13411">
    <property type="entry name" value="MerR_1"/>
    <property type="match status" value="1"/>
</dbReference>
<dbReference type="CDD" id="cd01282">
    <property type="entry name" value="HTH_MerR-like_sg3"/>
    <property type="match status" value="1"/>
</dbReference>
<dbReference type="Gene3D" id="1.10.1660.10">
    <property type="match status" value="1"/>
</dbReference>
<dbReference type="GO" id="GO:0003700">
    <property type="term" value="F:DNA-binding transcription factor activity"/>
    <property type="evidence" value="ECO:0007669"/>
    <property type="project" value="InterPro"/>
</dbReference>
<evidence type="ECO:0000313" key="5">
    <source>
        <dbReference type="Proteomes" id="UP000321617"/>
    </source>
</evidence>
<dbReference type="Proteomes" id="UP000321617">
    <property type="component" value="Unassembled WGS sequence"/>
</dbReference>
<proteinExistence type="predicted"/>
<keyword evidence="5" id="KW-1185">Reference proteome</keyword>
<name>A0A562VCZ2_9ACTN</name>
<gene>
    <name evidence="4" type="ORF">LX16_1439</name>
</gene>
<dbReference type="PROSITE" id="PS50937">
    <property type="entry name" value="HTH_MERR_2"/>
    <property type="match status" value="1"/>
</dbReference>
<evidence type="ECO:0000256" key="2">
    <source>
        <dbReference type="SAM" id="MobiDB-lite"/>
    </source>
</evidence>
<reference evidence="4 5" key="1">
    <citation type="journal article" date="2013" name="Stand. Genomic Sci.">
        <title>Genomic Encyclopedia of Type Strains, Phase I: The one thousand microbial genomes (KMG-I) project.</title>
        <authorList>
            <person name="Kyrpides N.C."/>
            <person name="Woyke T."/>
            <person name="Eisen J.A."/>
            <person name="Garrity G."/>
            <person name="Lilburn T.G."/>
            <person name="Beck B.J."/>
            <person name="Whitman W.B."/>
            <person name="Hugenholtz P."/>
            <person name="Klenk H.P."/>
        </authorList>
    </citation>
    <scope>NUCLEOTIDE SEQUENCE [LARGE SCALE GENOMIC DNA]</scope>
    <source>
        <strain evidence="4 5">DSM 45044</strain>
    </source>
</reference>
<dbReference type="InterPro" id="IPR009061">
    <property type="entry name" value="DNA-bd_dom_put_sf"/>
</dbReference>
<evidence type="ECO:0000256" key="1">
    <source>
        <dbReference type="ARBA" id="ARBA00023125"/>
    </source>
</evidence>